<gene>
    <name evidence="2" type="ORF">PACILC2_13450</name>
</gene>
<organism evidence="2 3">
    <name type="scientific">Paenibacillus cisolokensis</name>
    <dbReference type="NCBI Taxonomy" id="1658519"/>
    <lineage>
        <taxon>Bacteria</taxon>
        <taxon>Bacillati</taxon>
        <taxon>Bacillota</taxon>
        <taxon>Bacilli</taxon>
        <taxon>Bacillales</taxon>
        <taxon>Paenibacillaceae</taxon>
        <taxon>Paenibacillus</taxon>
    </lineage>
</organism>
<feature type="transmembrane region" description="Helical" evidence="1">
    <location>
        <begin position="34"/>
        <end position="52"/>
    </location>
</feature>
<dbReference type="EMBL" id="BOVJ01000042">
    <property type="protein sequence ID" value="GIQ62777.1"/>
    <property type="molecule type" value="Genomic_DNA"/>
</dbReference>
<keyword evidence="1" id="KW-1133">Transmembrane helix</keyword>
<reference evidence="2 3" key="1">
    <citation type="submission" date="2021-04" db="EMBL/GenBank/DDBJ databases">
        <title>Draft genome sequence of Paenibacillus cisolokensis, LC2-13A.</title>
        <authorList>
            <person name="Uke A."/>
            <person name="Chhe C."/>
            <person name="Baramee S."/>
            <person name="Kosugi A."/>
        </authorList>
    </citation>
    <scope>NUCLEOTIDE SEQUENCE [LARGE SCALE GENOMIC DNA]</scope>
    <source>
        <strain evidence="2 3">LC2-13A</strain>
    </source>
</reference>
<keyword evidence="3" id="KW-1185">Reference proteome</keyword>
<keyword evidence="1" id="KW-0472">Membrane</keyword>
<evidence type="ECO:0000256" key="1">
    <source>
        <dbReference type="SAM" id="Phobius"/>
    </source>
</evidence>
<evidence type="ECO:0000313" key="2">
    <source>
        <dbReference type="EMBL" id="GIQ62777.1"/>
    </source>
</evidence>
<accession>A0ABQ4N3N0</accession>
<comment type="caution">
    <text evidence="2">The sequence shown here is derived from an EMBL/GenBank/DDBJ whole genome shotgun (WGS) entry which is preliminary data.</text>
</comment>
<name>A0ABQ4N3N0_9BACL</name>
<evidence type="ECO:0000313" key="3">
    <source>
        <dbReference type="Proteomes" id="UP000680304"/>
    </source>
</evidence>
<feature type="transmembrane region" description="Helical" evidence="1">
    <location>
        <begin position="6"/>
        <end position="22"/>
    </location>
</feature>
<keyword evidence="1" id="KW-0812">Transmembrane</keyword>
<dbReference type="RefSeq" id="WP_213528103.1">
    <property type="nucleotide sequence ID" value="NZ_BOVJ01000042.1"/>
</dbReference>
<sequence length="75" mass="8622">MRWAFILGIAVILAIMTVYEWPKMKREMKKEKTAFAVLTVLGGILAFLLMFYPEMPGPTHLMNAIYKPLGTIFEK</sequence>
<proteinExistence type="predicted"/>
<protein>
    <submittedName>
        <fullName evidence="2">Uncharacterized protein</fullName>
    </submittedName>
</protein>
<dbReference type="Proteomes" id="UP000680304">
    <property type="component" value="Unassembled WGS sequence"/>
</dbReference>